<comment type="caution">
    <text evidence="1">The sequence shown here is derived from an EMBL/GenBank/DDBJ whole genome shotgun (WGS) entry which is preliminary data.</text>
</comment>
<sequence length="345" mass="37107">GGGQLFPGWRDQSSQDLIRARVIITNDGVIQDNDDGSITLNPASSDLVINKYVPYEGALREVNLGAQNIVTTGSATSDVVDTQFIEYSSGGALTVRDPLTVTGLLKTKGDIVYHGTSFIIDGMAEDRQDMFLTTSAGNVFFETEKIGGGDIEYIFDEIEYDLDCTTGAGTGGRAQAQLTEGTSTTIARNYVYVELVGSTATLLSSTALPSGEFAWVALIAIQTDTQVDADGALVIQRFSETLKHDETPGRDRGALSYQREKLRWLGASHLSGITQTLTITVNGGASDNVQLDTALGKVFQLHRQDWPAYDMSDVGISEGESLFLQEHAEFVVYSLASLALGVHMI</sequence>
<proteinExistence type="predicted"/>
<accession>A0A0F8ZZF8</accession>
<reference evidence="1" key="1">
    <citation type="journal article" date="2015" name="Nature">
        <title>Complex archaea that bridge the gap between prokaryotes and eukaryotes.</title>
        <authorList>
            <person name="Spang A."/>
            <person name="Saw J.H."/>
            <person name="Jorgensen S.L."/>
            <person name="Zaremba-Niedzwiedzka K."/>
            <person name="Martijn J."/>
            <person name="Lind A.E."/>
            <person name="van Eijk R."/>
            <person name="Schleper C."/>
            <person name="Guy L."/>
            <person name="Ettema T.J."/>
        </authorList>
    </citation>
    <scope>NUCLEOTIDE SEQUENCE</scope>
</reference>
<name>A0A0F8ZZF8_9ZZZZ</name>
<dbReference type="EMBL" id="LAZR01048741">
    <property type="protein sequence ID" value="KKK91240.1"/>
    <property type="molecule type" value="Genomic_DNA"/>
</dbReference>
<protein>
    <submittedName>
        <fullName evidence="1">Uncharacterized protein</fullName>
    </submittedName>
</protein>
<feature type="non-terminal residue" evidence="1">
    <location>
        <position position="1"/>
    </location>
</feature>
<organism evidence="1">
    <name type="scientific">marine sediment metagenome</name>
    <dbReference type="NCBI Taxonomy" id="412755"/>
    <lineage>
        <taxon>unclassified sequences</taxon>
        <taxon>metagenomes</taxon>
        <taxon>ecological metagenomes</taxon>
    </lineage>
</organism>
<dbReference type="AlphaFoldDB" id="A0A0F8ZZF8"/>
<gene>
    <name evidence="1" type="ORF">LCGC14_2714960</name>
</gene>
<evidence type="ECO:0000313" key="1">
    <source>
        <dbReference type="EMBL" id="KKK91240.1"/>
    </source>
</evidence>